<organism evidence="2 3">
    <name type="scientific">Podospora appendiculata</name>
    <dbReference type="NCBI Taxonomy" id="314037"/>
    <lineage>
        <taxon>Eukaryota</taxon>
        <taxon>Fungi</taxon>
        <taxon>Dikarya</taxon>
        <taxon>Ascomycota</taxon>
        <taxon>Pezizomycotina</taxon>
        <taxon>Sordariomycetes</taxon>
        <taxon>Sordariomycetidae</taxon>
        <taxon>Sordariales</taxon>
        <taxon>Podosporaceae</taxon>
        <taxon>Podospora</taxon>
    </lineage>
</organism>
<keyword evidence="1" id="KW-0472">Membrane</keyword>
<dbReference type="EMBL" id="JAULSO010000001">
    <property type="protein sequence ID" value="KAK3695768.1"/>
    <property type="molecule type" value="Genomic_DNA"/>
</dbReference>
<protein>
    <submittedName>
        <fullName evidence="2">Uncharacterized protein</fullName>
    </submittedName>
</protein>
<proteinExistence type="predicted"/>
<comment type="caution">
    <text evidence="2">The sequence shown here is derived from an EMBL/GenBank/DDBJ whole genome shotgun (WGS) entry which is preliminary data.</text>
</comment>
<name>A0AAE1CIY6_9PEZI</name>
<keyword evidence="1" id="KW-0812">Transmembrane</keyword>
<keyword evidence="1" id="KW-1133">Transmembrane helix</keyword>
<keyword evidence="3" id="KW-1185">Reference proteome</keyword>
<reference evidence="2" key="2">
    <citation type="submission" date="2023-06" db="EMBL/GenBank/DDBJ databases">
        <authorList>
            <consortium name="Lawrence Berkeley National Laboratory"/>
            <person name="Haridas S."/>
            <person name="Hensen N."/>
            <person name="Bonometti L."/>
            <person name="Westerberg I."/>
            <person name="Brannstrom I.O."/>
            <person name="Guillou S."/>
            <person name="Cros-Aarteil S."/>
            <person name="Calhoun S."/>
            <person name="Kuo A."/>
            <person name="Mondo S."/>
            <person name="Pangilinan J."/>
            <person name="Riley R."/>
            <person name="Labutti K."/>
            <person name="Andreopoulos B."/>
            <person name="Lipzen A."/>
            <person name="Chen C."/>
            <person name="Yanf M."/>
            <person name="Daum C."/>
            <person name="Ng V."/>
            <person name="Clum A."/>
            <person name="Steindorff A."/>
            <person name="Ohm R."/>
            <person name="Martin F."/>
            <person name="Silar P."/>
            <person name="Natvig D."/>
            <person name="Lalanne C."/>
            <person name="Gautier V."/>
            <person name="Ament-Velasquez S.L."/>
            <person name="Kruys A."/>
            <person name="Hutchinson M.I."/>
            <person name="Powell A.J."/>
            <person name="Barry K."/>
            <person name="Miller A.N."/>
            <person name="Grigoriev I.V."/>
            <person name="Debuchy R."/>
            <person name="Gladieux P."/>
            <person name="Thoren M.H."/>
            <person name="Johannesson H."/>
        </authorList>
    </citation>
    <scope>NUCLEOTIDE SEQUENCE</scope>
    <source>
        <strain evidence="2">CBS 314.62</strain>
    </source>
</reference>
<gene>
    <name evidence="2" type="ORF">B0T22DRAFT_456167</name>
</gene>
<feature type="transmembrane region" description="Helical" evidence="1">
    <location>
        <begin position="49"/>
        <end position="73"/>
    </location>
</feature>
<dbReference type="Proteomes" id="UP001270362">
    <property type="component" value="Unassembled WGS sequence"/>
</dbReference>
<dbReference type="AlphaFoldDB" id="A0AAE1CIY6"/>
<evidence type="ECO:0000313" key="3">
    <source>
        <dbReference type="Proteomes" id="UP001270362"/>
    </source>
</evidence>
<evidence type="ECO:0000256" key="1">
    <source>
        <dbReference type="SAM" id="Phobius"/>
    </source>
</evidence>
<reference evidence="2" key="1">
    <citation type="journal article" date="2023" name="Mol. Phylogenet. Evol.">
        <title>Genome-scale phylogeny and comparative genomics of the fungal order Sordariales.</title>
        <authorList>
            <person name="Hensen N."/>
            <person name="Bonometti L."/>
            <person name="Westerberg I."/>
            <person name="Brannstrom I.O."/>
            <person name="Guillou S."/>
            <person name="Cros-Aarteil S."/>
            <person name="Calhoun S."/>
            <person name="Haridas S."/>
            <person name="Kuo A."/>
            <person name="Mondo S."/>
            <person name="Pangilinan J."/>
            <person name="Riley R."/>
            <person name="LaButti K."/>
            <person name="Andreopoulos B."/>
            <person name="Lipzen A."/>
            <person name="Chen C."/>
            <person name="Yan M."/>
            <person name="Daum C."/>
            <person name="Ng V."/>
            <person name="Clum A."/>
            <person name="Steindorff A."/>
            <person name="Ohm R.A."/>
            <person name="Martin F."/>
            <person name="Silar P."/>
            <person name="Natvig D.O."/>
            <person name="Lalanne C."/>
            <person name="Gautier V."/>
            <person name="Ament-Velasquez S.L."/>
            <person name="Kruys A."/>
            <person name="Hutchinson M.I."/>
            <person name="Powell A.J."/>
            <person name="Barry K."/>
            <person name="Miller A.N."/>
            <person name="Grigoriev I.V."/>
            <person name="Debuchy R."/>
            <person name="Gladieux P."/>
            <person name="Hiltunen Thoren M."/>
            <person name="Johannesson H."/>
        </authorList>
    </citation>
    <scope>NUCLEOTIDE SEQUENCE</scope>
    <source>
        <strain evidence="2">CBS 314.62</strain>
    </source>
</reference>
<evidence type="ECO:0000313" key="2">
    <source>
        <dbReference type="EMBL" id="KAK3695768.1"/>
    </source>
</evidence>
<accession>A0AAE1CIY6</accession>
<sequence>MRSPGMDVSADRRRHRRHPSAALEPAFAGFPRTHVAIFCLASSSLASKALSAMTLHAITVTILSCLCLFGLAFPTFPPSYCHRAALPCMHGFSGIASGPEAAFGRGTCVFKCSRLLQSAISHARHSLFVGSVLSLTSAYPARLSRARLDRPIPPGFPCKTMSTRFLVSICPSATKISSAQENKYSVFFHVNGFKQVIV</sequence>